<keyword evidence="6" id="KW-0547">Nucleotide-binding</keyword>
<comment type="caution">
    <text evidence="11">The sequence shown here is derived from an EMBL/GenBank/DDBJ whole genome shotgun (WGS) entry which is preliminary data.</text>
</comment>
<evidence type="ECO:0000256" key="8">
    <source>
        <dbReference type="ARBA" id="ARBA00022967"/>
    </source>
</evidence>
<feature type="domain" description="ABC transporter" evidence="10">
    <location>
        <begin position="258"/>
        <end position="501"/>
    </location>
</feature>
<dbReference type="Pfam" id="PF00005">
    <property type="entry name" value="ABC_tran"/>
    <property type="match status" value="2"/>
</dbReference>
<reference evidence="11 12" key="1">
    <citation type="submission" date="2017-08" db="EMBL/GenBank/DDBJ databases">
        <title>Draft Genome Sequence of Loktanella cinnabarina Strain XM1, Isolated from Coastal Surface Water.</title>
        <authorList>
            <person name="Ma R."/>
            <person name="Wang J."/>
            <person name="Wang Q."/>
            <person name="Ma Z."/>
            <person name="Li J."/>
            <person name="Chen L."/>
        </authorList>
    </citation>
    <scope>NUCLEOTIDE SEQUENCE [LARGE SCALE GENOMIC DNA]</scope>
    <source>
        <strain evidence="11 12">XM1</strain>
    </source>
</reference>
<comment type="subcellular location">
    <subcellularLocation>
        <location evidence="1">Cell membrane</location>
        <topology evidence="1">Peripheral membrane protein</topology>
    </subcellularLocation>
</comment>
<dbReference type="AlphaFoldDB" id="A0A2G1MCE8"/>
<keyword evidence="7 11" id="KW-0067">ATP-binding</keyword>
<keyword evidence="12" id="KW-1185">Reference proteome</keyword>
<dbReference type="CDD" id="cd03216">
    <property type="entry name" value="ABC_Carb_Monos_I"/>
    <property type="match status" value="1"/>
</dbReference>
<keyword evidence="9" id="KW-0472">Membrane</keyword>
<name>A0A2G1MCE8_9RHOB</name>
<evidence type="ECO:0000256" key="2">
    <source>
        <dbReference type="ARBA" id="ARBA00022448"/>
    </source>
</evidence>
<dbReference type="FunFam" id="3.40.50.300:FF:000127">
    <property type="entry name" value="Ribose import ATP-binding protein RbsA"/>
    <property type="match status" value="1"/>
</dbReference>
<evidence type="ECO:0000256" key="4">
    <source>
        <dbReference type="ARBA" id="ARBA00022597"/>
    </source>
</evidence>
<keyword evidence="3" id="KW-1003">Cell membrane</keyword>
<dbReference type="PROSITE" id="PS50893">
    <property type="entry name" value="ABC_TRANSPORTER_2"/>
    <property type="match status" value="2"/>
</dbReference>
<accession>A0A2G1MCE8</accession>
<dbReference type="OrthoDB" id="9805029at2"/>
<evidence type="ECO:0000256" key="1">
    <source>
        <dbReference type="ARBA" id="ARBA00004202"/>
    </source>
</evidence>
<dbReference type="Proteomes" id="UP000221860">
    <property type="component" value="Unassembled WGS sequence"/>
</dbReference>
<protein>
    <submittedName>
        <fullName evidence="11">D-xylose ABC transporter ATP-binding protein</fullName>
    </submittedName>
</protein>
<dbReference type="PANTHER" id="PTHR43790:SF3">
    <property type="entry name" value="D-ALLOSE IMPORT ATP-BINDING PROTEIN ALSA-RELATED"/>
    <property type="match status" value="1"/>
</dbReference>
<gene>
    <name evidence="11" type="ORF">CJ301_16465</name>
</gene>
<dbReference type="InterPro" id="IPR027417">
    <property type="entry name" value="P-loop_NTPase"/>
</dbReference>
<sequence>MDGPTLSVLERKTLLEMHEIEKSFPGVKALQGVSFKVRHGEVHGLVGENGAGKSTLMKILSGAYTADGGEIRLDGETITAPTPSDMIARGVAVIYQELAQAEHLSVAENLFMNRMPRGAFGRIDWRKLHHDAADAMMRLGFEIDPHLPISRLSVAQRQLVEIARAISQNAKLIVLDEPSAVLGDAELETLFDIIARLKAEGVSFIYISHRLKEIFELCQVATVLRDGKLIDSRQVRDWTTDTLIGSMVGRSIEDYFPARNADPGDEVLHVEGLTRKGIIRDIGFTLRKGEILGICGLAGAGRSEVLRAIMGADPIDAGTIRVHGSETKITHPRQAIQLHIGFAPEDRKTEGLFLNQAIRFNVTISRMKRFMRNGKLKLNEERKAVEGLVQQLRVKTPGIETMIGTLSGGNQQKCVIAKQLNAECDVLLIDEPTRGVDVGARREIYELMVDLVERRGLAVLMVSSELPEIIGMCDRILVMREGEITAELPRGASEEDIMRYATFH</sequence>
<dbReference type="GO" id="GO:0005524">
    <property type="term" value="F:ATP binding"/>
    <property type="evidence" value="ECO:0007669"/>
    <property type="project" value="UniProtKB-KW"/>
</dbReference>
<dbReference type="InterPro" id="IPR013283">
    <property type="entry name" value="RLI1"/>
</dbReference>
<feature type="domain" description="ABC transporter" evidence="10">
    <location>
        <begin position="15"/>
        <end position="251"/>
    </location>
</feature>
<dbReference type="EMBL" id="NQWH01000038">
    <property type="protein sequence ID" value="PHP26413.1"/>
    <property type="molecule type" value="Genomic_DNA"/>
</dbReference>
<dbReference type="GO" id="GO:0005886">
    <property type="term" value="C:plasma membrane"/>
    <property type="evidence" value="ECO:0007669"/>
    <property type="project" value="UniProtKB-SubCell"/>
</dbReference>
<evidence type="ECO:0000256" key="5">
    <source>
        <dbReference type="ARBA" id="ARBA00022737"/>
    </source>
</evidence>
<dbReference type="InterPro" id="IPR050107">
    <property type="entry name" value="ABC_carbohydrate_import_ATPase"/>
</dbReference>
<dbReference type="CDD" id="cd03215">
    <property type="entry name" value="ABC_Carb_Monos_II"/>
    <property type="match status" value="1"/>
</dbReference>
<proteinExistence type="predicted"/>
<dbReference type="InterPro" id="IPR003593">
    <property type="entry name" value="AAA+_ATPase"/>
</dbReference>
<dbReference type="PRINTS" id="PR01868">
    <property type="entry name" value="ABCEFAMILY"/>
</dbReference>
<evidence type="ECO:0000256" key="7">
    <source>
        <dbReference type="ARBA" id="ARBA00022840"/>
    </source>
</evidence>
<organism evidence="11 12">
    <name type="scientific">Limimaricola cinnabarinus</name>
    <dbReference type="NCBI Taxonomy" id="1125964"/>
    <lineage>
        <taxon>Bacteria</taxon>
        <taxon>Pseudomonadati</taxon>
        <taxon>Pseudomonadota</taxon>
        <taxon>Alphaproteobacteria</taxon>
        <taxon>Rhodobacterales</taxon>
        <taxon>Paracoccaceae</taxon>
        <taxon>Limimaricola</taxon>
    </lineage>
</organism>
<dbReference type="Gene3D" id="3.40.50.300">
    <property type="entry name" value="P-loop containing nucleotide triphosphate hydrolases"/>
    <property type="match status" value="2"/>
</dbReference>
<dbReference type="GO" id="GO:0016887">
    <property type="term" value="F:ATP hydrolysis activity"/>
    <property type="evidence" value="ECO:0007669"/>
    <property type="project" value="InterPro"/>
</dbReference>
<dbReference type="InterPro" id="IPR003439">
    <property type="entry name" value="ABC_transporter-like_ATP-bd"/>
</dbReference>
<evidence type="ECO:0000256" key="9">
    <source>
        <dbReference type="ARBA" id="ARBA00023136"/>
    </source>
</evidence>
<dbReference type="RefSeq" id="WP_099278457.1">
    <property type="nucleotide sequence ID" value="NZ_KZ304978.1"/>
</dbReference>
<keyword evidence="2" id="KW-0813">Transport</keyword>
<dbReference type="SMART" id="SM00382">
    <property type="entry name" value="AAA"/>
    <property type="match status" value="2"/>
</dbReference>
<evidence type="ECO:0000259" key="10">
    <source>
        <dbReference type="PROSITE" id="PS50893"/>
    </source>
</evidence>
<evidence type="ECO:0000256" key="6">
    <source>
        <dbReference type="ARBA" id="ARBA00022741"/>
    </source>
</evidence>
<dbReference type="SUPFAM" id="SSF52540">
    <property type="entry name" value="P-loop containing nucleoside triphosphate hydrolases"/>
    <property type="match status" value="2"/>
</dbReference>
<keyword evidence="8" id="KW-1278">Translocase</keyword>
<evidence type="ECO:0000256" key="3">
    <source>
        <dbReference type="ARBA" id="ARBA00022475"/>
    </source>
</evidence>
<evidence type="ECO:0000313" key="12">
    <source>
        <dbReference type="Proteomes" id="UP000221860"/>
    </source>
</evidence>
<keyword evidence="5" id="KW-0677">Repeat</keyword>
<dbReference type="PANTHER" id="PTHR43790">
    <property type="entry name" value="CARBOHYDRATE TRANSPORT ATP-BINDING PROTEIN MG119-RELATED"/>
    <property type="match status" value="1"/>
</dbReference>
<keyword evidence="4" id="KW-0762">Sugar transport</keyword>
<evidence type="ECO:0000313" key="11">
    <source>
        <dbReference type="EMBL" id="PHP26413.1"/>
    </source>
</evidence>